<gene>
    <name evidence="1" type="ORF">AKJ41_04430</name>
</gene>
<sequence>MEREKLEVDIGELCYTYEDAHPENSYFLDMETGGILFFSDDLVRTEGGPERIEEIEDEIGERYITLPRTTPQEGYRDMEKFIETLEDEDLREKLYIAIDGRGAFGRFKNVLKTYPDERERW</sequence>
<dbReference type="Pfam" id="PF03682">
    <property type="entry name" value="UPF0158"/>
    <property type="match status" value="1"/>
</dbReference>
<dbReference type="Proteomes" id="UP000070344">
    <property type="component" value="Unassembled WGS sequence"/>
</dbReference>
<dbReference type="InterPro" id="IPR005361">
    <property type="entry name" value="UPF0158"/>
</dbReference>
<evidence type="ECO:0000313" key="1">
    <source>
        <dbReference type="EMBL" id="KXB00089.1"/>
    </source>
</evidence>
<organism evidence="1 2">
    <name type="scientific">candidate division MSBL1 archaeon SCGC-AAA259O05</name>
    <dbReference type="NCBI Taxonomy" id="1698271"/>
    <lineage>
        <taxon>Archaea</taxon>
        <taxon>Methanobacteriati</taxon>
        <taxon>Methanobacteriota</taxon>
        <taxon>candidate division MSBL1</taxon>
    </lineage>
</organism>
<feature type="non-terminal residue" evidence="1">
    <location>
        <position position="121"/>
    </location>
</feature>
<proteinExistence type="predicted"/>
<protein>
    <submittedName>
        <fullName evidence="1">Uncharacterized protein</fullName>
    </submittedName>
</protein>
<name>A0A133V0W0_9EURY</name>
<dbReference type="EMBL" id="LHXV01000058">
    <property type="protein sequence ID" value="KXB00089.1"/>
    <property type="molecule type" value="Genomic_DNA"/>
</dbReference>
<keyword evidence="2" id="KW-1185">Reference proteome</keyword>
<reference evidence="1 2" key="1">
    <citation type="journal article" date="2016" name="Sci. Rep.">
        <title>Metabolic traits of an uncultured archaeal lineage -MSBL1- from brine pools of the Red Sea.</title>
        <authorList>
            <person name="Mwirichia R."/>
            <person name="Alam I."/>
            <person name="Rashid M."/>
            <person name="Vinu M."/>
            <person name="Ba-Alawi W."/>
            <person name="Anthony Kamau A."/>
            <person name="Kamanda Ngugi D."/>
            <person name="Goker M."/>
            <person name="Klenk H.P."/>
            <person name="Bajic V."/>
            <person name="Stingl U."/>
        </authorList>
    </citation>
    <scope>NUCLEOTIDE SEQUENCE [LARGE SCALE GENOMIC DNA]</scope>
    <source>
        <strain evidence="1">SCGC-AAA259O05</strain>
    </source>
</reference>
<accession>A0A133V0W0</accession>
<comment type="caution">
    <text evidence="1">The sequence shown here is derived from an EMBL/GenBank/DDBJ whole genome shotgun (WGS) entry which is preliminary data.</text>
</comment>
<dbReference type="AlphaFoldDB" id="A0A133V0W0"/>
<evidence type="ECO:0000313" key="2">
    <source>
        <dbReference type="Proteomes" id="UP000070344"/>
    </source>
</evidence>